<reference evidence="1 2" key="2">
    <citation type="submission" date="2020-05" db="EMBL/GenBank/DDBJ databases">
        <title>Draft genome sequence of Desulfovibrio sp. strainFSS-1.</title>
        <authorList>
            <person name="Shimoshige H."/>
            <person name="Kobayashi H."/>
            <person name="Maekawa T."/>
        </authorList>
    </citation>
    <scope>NUCLEOTIDE SEQUENCE [LARGE SCALE GENOMIC DNA]</scope>
    <source>
        <strain evidence="1 2">SIID29052-01</strain>
    </source>
</reference>
<gene>
    <name evidence="1" type="ORF">NNJEOMEG_02746</name>
</gene>
<dbReference type="Gene3D" id="3.30.160.250">
    <property type="match status" value="1"/>
</dbReference>
<organism evidence="1 2">
    <name type="scientific">Fundidesulfovibrio magnetotacticus</name>
    <dbReference type="NCBI Taxonomy" id="2730080"/>
    <lineage>
        <taxon>Bacteria</taxon>
        <taxon>Pseudomonadati</taxon>
        <taxon>Thermodesulfobacteriota</taxon>
        <taxon>Desulfovibrionia</taxon>
        <taxon>Desulfovibrionales</taxon>
        <taxon>Desulfovibrionaceae</taxon>
        <taxon>Fundidesulfovibrio</taxon>
    </lineage>
</organism>
<dbReference type="SUPFAM" id="SSF143100">
    <property type="entry name" value="TTHA1013/TTHA0281-like"/>
    <property type="match status" value="1"/>
</dbReference>
<dbReference type="AlphaFoldDB" id="A0A6V8LXB1"/>
<sequence>MRYTVEFDREEDGRYIAEIPEIPGVMAYGATQREAYNMAVALALRVLAERIEHGEASLETRETLCFA</sequence>
<dbReference type="Proteomes" id="UP000494245">
    <property type="component" value="Unassembled WGS sequence"/>
</dbReference>
<name>A0A6V8LXB1_9BACT</name>
<dbReference type="EMBL" id="BLTE01000013">
    <property type="protein sequence ID" value="GFK94898.1"/>
    <property type="molecule type" value="Genomic_DNA"/>
</dbReference>
<dbReference type="RefSeq" id="WP_173085439.1">
    <property type="nucleotide sequence ID" value="NZ_BLTE01000013.1"/>
</dbReference>
<keyword evidence="2" id="KW-1185">Reference proteome</keyword>
<accession>A0A6V8LXB1</accession>
<dbReference type="InterPro" id="IPR035069">
    <property type="entry name" value="TTHA1013/TTHA0281-like"/>
</dbReference>
<evidence type="ECO:0000313" key="1">
    <source>
        <dbReference type="EMBL" id="GFK94898.1"/>
    </source>
</evidence>
<protein>
    <recommendedName>
        <fullName evidence="3">HicB-like antitoxin of toxin-antitoxin system domain-containing protein</fullName>
    </recommendedName>
</protein>
<evidence type="ECO:0000313" key="2">
    <source>
        <dbReference type="Proteomes" id="UP000494245"/>
    </source>
</evidence>
<proteinExistence type="predicted"/>
<evidence type="ECO:0008006" key="3">
    <source>
        <dbReference type="Google" id="ProtNLM"/>
    </source>
</evidence>
<comment type="caution">
    <text evidence="1">The sequence shown here is derived from an EMBL/GenBank/DDBJ whole genome shotgun (WGS) entry which is preliminary data.</text>
</comment>
<reference evidence="1 2" key="1">
    <citation type="submission" date="2020-04" db="EMBL/GenBank/DDBJ databases">
        <authorList>
            <consortium name="Desulfovibrio sp. FSS-1 genome sequencing consortium"/>
            <person name="Shimoshige H."/>
            <person name="Kobayashi H."/>
            <person name="Maekawa T."/>
        </authorList>
    </citation>
    <scope>NUCLEOTIDE SEQUENCE [LARGE SCALE GENOMIC DNA]</scope>
    <source>
        <strain evidence="1 2">SIID29052-01</strain>
    </source>
</reference>